<sequence>MNNLHSQSADTKPFGALGLNNIIPTDENRPLNQLTYSKTASTLLFIDAGVTDVATLANSAVAGTEVHVLQSGQDAIAQITATLLGRSGIESLQIVSHGKSGGLQLGQSWLNLQNLSGYVGQMKSWGEALTQDADILLYGCNVAQDSDGQAFVNLLAQATGADIAASDDLTGSATLGGNWNLEFKTGDIEAAQALEPAGIKTYDAVLDDPSVLITLTDTSSYTENAAPGLIAPNLTLTDPDGLNGVTVSITDNFNVDDRLGIAGQTGTSGTINGLAWTYAITTGILTFTGSASEAVYQDALRQVTYSNVSDNPTPGDRSIQFVLASNLANPDNGHFYEFVNAGGPITWTAARDAAAARSYFGLQGYLVTVTSAAESEFVSSKLQGQGWLGASDLAVENQWRWVTGPEAGQQFWQGLGSGTPVDGRYSNWNTGEPNNSNNEDYGQFLANGEWNDLPNSISSIRAYVVEYGGFSNDPVLQLTGNSTVTVIAANDSPVLNTTVNPVLNSVSEDAGVPSGAVGTLVSALVDLNPPASGLNNVTDQDIGAVTGIAITAADTSNGTWFYSTTNGSTWTTLDNPSTVTARLLAADANTRVYFQPNDNYSGTISEALSFRAWDSSSGSNGGTADTNNNGGTTAFSFATDTAAITVNSVNDSPNFTGNGALAAIAEDTLNPAGQTINGLFSGLFSDVDSGSSLGGVAIVGNTANATNQGVWQYSTNATDWFNVGAVTDGTTALALSATTALRFLPVTDYDSTPPSLTVRAIDNTYSSGFSNGGTRINVNTSTSGGITAISGSTTTIETSVTPENDPTTGSVTINGTATQGEILTASNTLADADGLGTISYQWKADGVDIPGATSETFTLGQDQVDKAITVTASYTDAQGTDESLTSSASSTIANINDPTTGDVTISGTATQGEILTASNTLADADGLGTVSYQWKADGVDIPGATNETFTLGQDQVDKTITVTASYIDAQGTNESLTSSATASVFNVNDPTTGDVKISGTATQGEILTASNTLADADGLGTVSYQWKADGVDIPGATSETFTLGQDQVGKTITVTASYTDAQGTDESLTSSATTSVFNVNDPTTGDVTITGTATQGEILTASNTLADADGLGTITYQWQADGVDIPGATSETFTLGQDQVDKTITVVASYIDALGANESVTSSTSIPTVTNVNDAPTGTVTINGTVIEDATLTVDTTDIADADGLGSFNYQWQVNNGTDTAPDWQAITGATNPTLTLEEAQSGKAVRVQVSYTDAGGMTEILNSEATELVENVNDAPTALTLTNQITTLSEDADITVRTKVADLNITDDITGNNSITLTGADADKFEVDGNVLYFKANTQINFELRDTYQVFINIDDVAVGTSPDLSASFTLTITNADDPLLGSITINGNSVIGNPLSVTNTLTDEDGLDNLDYQWQSSTDGNNWTDIPTATSATFAPTTDQLGQQLRVKVTSTDNQSNTAIRFSPGTLPVQGIVLQENLTTPAGVNNQNVDNWASNLTQPGYPAGLTYVVTVDRPELFETLPTLSPDGTLTYTPKPNVNINADVQLSVQVKRPDGTIDPSLTRNTTLAFEYQAEALLKNSASGEIGLLYIDQVNQLQKRVSFTYGSRFGAQVGEKVRLAADRTIADTADFNRDGIADVLTYTAAGDEVAIWMMDNNGVVNAIQSLKGQDGQILRTRNQDWQVIGFHDIDQDNTLDIVWHNQQSDEVAFWFMQADGVTVREYDYLRDAQGDIFKTGNSQWQLKAATDFDGDGKADLLFRLPGLNQTAIVRLDGRTLVDAQFIQAPTANDLLIRGVADSNGDQIADIYWQSPDNANVVLQTITFNNGQFQSDNFTSIASNAPLQVISDLDSNNTNDLLFRNSATDGVIINVVNPNQPTVPNQVLQQAGVDFQLGDPNWQFEQADDFGEVVV</sequence>
<dbReference type="InterPro" id="IPR016187">
    <property type="entry name" value="CTDL_fold"/>
</dbReference>
<evidence type="ECO:0000313" key="4">
    <source>
        <dbReference type="Proteomes" id="UP000625316"/>
    </source>
</evidence>
<dbReference type="EMBL" id="JADEXQ010000122">
    <property type="protein sequence ID" value="MBE9032735.1"/>
    <property type="molecule type" value="Genomic_DNA"/>
</dbReference>
<dbReference type="SUPFAM" id="SSF69318">
    <property type="entry name" value="Integrin alpha N-terminal domain"/>
    <property type="match status" value="1"/>
</dbReference>
<dbReference type="GO" id="GO:0016020">
    <property type="term" value="C:membrane"/>
    <property type="evidence" value="ECO:0007669"/>
    <property type="project" value="InterPro"/>
</dbReference>
<dbReference type="RefSeq" id="WP_264327552.1">
    <property type="nucleotide sequence ID" value="NZ_JADEXQ010000122.1"/>
</dbReference>
<protein>
    <submittedName>
        <fullName evidence="3">DUF4347 domain-containing protein</fullName>
    </submittedName>
</protein>
<reference evidence="3" key="1">
    <citation type="submission" date="2020-10" db="EMBL/GenBank/DDBJ databases">
        <authorList>
            <person name="Castelo-Branco R."/>
            <person name="Eusebio N."/>
            <person name="Adriana R."/>
            <person name="Vieira A."/>
            <person name="Brugerolle De Fraissinette N."/>
            <person name="Rezende De Castro R."/>
            <person name="Schneider M.P."/>
            <person name="Vasconcelos V."/>
            <person name="Leao P.N."/>
        </authorList>
    </citation>
    <scope>NUCLEOTIDE SEQUENCE</scope>
    <source>
        <strain evidence="3">LEGE 11480</strain>
    </source>
</reference>
<dbReference type="Gene3D" id="2.60.40.2700">
    <property type="match status" value="6"/>
</dbReference>
<dbReference type="Pfam" id="PF14252">
    <property type="entry name" value="DUF4347"/>
    <property type="match status" value="1"/>
</dbReference>
<evidence type="ECO:0000313" key="3">
    <source>
        <dbReference type="EMBL" id="MBE9032735.1"/>
    </source>
</evidence>
<accession>A0A928Z706</accession>
<dbReference type="InterPro" id="IPR016186">
    <property type="entry name" value="C-type_lectin-like/link_sf"/>
</dbReference>
<name>A0A928Z706_9CYAN</name>
<dbReference type="Proteomes" id="UP000625316">
    <property type="component" value="Unassembled WGS sequence"/>
</dbReference>
<dbReference type="InterPro" id="IPR025592">
    <property type="entry name" value="DUF4347"/>
</dbReference>
<dbReference type="GO" id="GO:0007156">
    <property type="term" value="P:homophilic cell adhesion via plasma membrane adhesion molecules"/>
    <property type="evidence" value="ECO:0007669"/>
    <property type="project" value="InterPro"/>
</dbReference>
<feature type="domain" description="Cadherin" evidence="2">
    <location>
        <begin position="1292"/>
        <end position="1382"/>
    </location>
</feature>
<dbReference type="InterPro" id="IPR002126">
    <property type="entry name" value="Cadherin-like_dom"/>
</dbReference>
<dbReference type="PROSITE" id="PS50041">
    <property type="entry name" value="C_TYPE_LECTIN_2"/>
    <property type="match status" value="1"/>
</dbReference>
<evidence type="ECO:0000259" key="1">
    <source>
        <dbReference type="PROSITE" id="PS50041"/>
    </source>
</evidence>
<dbReference type="SMART" id="SM00034">
    <property type="entry name" value="CLECT"/>
    <property type="match status" value="1"/>
</dbReference>
<gene>
    <name evidence="3" type="ORF">IQ266_23645</name>
</gene>
<dbReference type="InterPro" id="IPR028994">
    <property type="entry name" value="Integrin_alpha_N"/>
</dbReference>
<organism evidence="3 4">
    <name type="scientific">Romeriopsis navalis LEGE 11480</name>
    <dbReference type="NCBI Taxonomy" id="2777977"/>
    <lineage>
        <taxon>Bacteria</taxon>
        <taxon>Bacillati</taxon>
        <taxon>Cyanobacteriota</taxon>
        <taxon>Cyanophyceae</taxon>
        <taxon>Leptolyngbyales</taxon>
        <taxon>Leptolyngbyaceae</taxon>
        <taxon>Romeriopsis</taxon>
        <taxon>Romeriopsis navalis</taxon>
    </lineage>
</organism>
<dbReference type="Pfam" id="PF00059">
    <property type="entry name" value="Lectin_C"/>
    <property type="match status" value="1"/>
</dbReference>
<keyword evidence="4" id="KW-1185">Reference proteome</keyword>
<dbReference type="PROSITE" id="PS50268">
    <property type="entry name" value="CADHERIN_2"/>
    <property type="match status" value="1"/>
</dbReference>
<proteinExistence type="predicted"/>
<dbReference type="InterPro" id="IPR001304">
    <property type="entry name" value="C-type_lectin-like"/>
</dbReference>
<dbReference type="Gene3D" id="3.10.100.10">
    <property type="entry name" value="Mannose-Binding Protein A, subunit A"/>
    <property type="match status" value="1"/>
</dbReference>
<dbReference type="SUPFAM" id="SSF56436">
    <property type="entry name" value="C-type lectin-like"/>
    <property type="match status" value="1"/>
</dbReference>
<feature type="domain" description="C-type lectin" evidence="1">
    <location>
        <begin position="331"/>
        <end position="452"/>
    </location>
</feature>
<comment type="caution">
    <text evidence="3">The sequence shown here is derived from an EMBL/GenBank/DDBJ whole genome shotgun (WGS) entry which is preliminary data.</text>
</comment>
<evidence type="ECO:0000259" key="2">
    <source>
        <dbReference type="PROSITE" id="PS50268"/>
    </source>
</evidence>
<dbReference type="GO" id="GO:0005509">
    <property type="term" value="F:calcium ion binding"/>
    <property type="evidence" value="ECO:0007669"/>
    <property type="project" value="InterPro"/>
</dbReference>